<dbReference type="Proteomes" id="UP001302812">
    <property type="component" value="Unassembled WGS sequence"/>
</dbReference>
<dbReference type="EMBL" id="MU853357">
    <property type="protein sequence ID" value="KAK4109270.1"/>
    <property type="molecule type" value="Genomic_DNA"/>
</dbReference>
<comment type="subcellular location">
    <subcellularLocation>
        <location evidence="1">Membrane</location>
        <topology evidence="1">Multi-pass membrane protein</topology>
    </subcellularLocation>
</comment>
<dbReference type="RefSeq" id="XP_064666840.1">
    <property type="nucleotide sequence ID" value="XM_064815892.1"/>
</dbReference>
<dbReference type="GO" id="GO:0016020">
    <property type="term" value="C:membrane"/>
    <property type="evidence" value="ECO:0007669"/>
    <property type="project" value="UniProtKB-SubCell"/>
</dbReference>
<evidence type="ECO:0000256" key="3">
    <source>
        <dbReference type="ARBA" id="ARBA00022989"/>
    </source>
</evidence>
<dbReference type="GeneID" id="89940017"/>
<dbReference type="AlphaFoldDB" id="A0AAN6T8M4"/>
<dbReference type="SUPFAM" id="SSF144083">
    <property type="entry name" value="Magnesium transport protein CorA, transmembrane region"/>
    <property type="match status" value="1"/>
</dbReference>
<keyword evidence="7" id="KW-1185">Reference proteome</keyword>
<proteinExistence type="predicted"/>
<keyword evidence="2 5" id="KW-0812">Transmembrane</keyword>
<protein>
    <submittedName>
        <fullName evidence="6">Uncharacterized protein</fullName>
    </submittedName>
</protein>
<evidence type="ECO:0000313" key="7">
    <source>
        <dbReference type="Proteomes" id="UP001302812"/>
    </source>
</evidence>
<evidence type="ECO:0000256" key="1">
    <source>
        <dbReference type="ARBA" id="ARBA00004141"/>
    </source>
</evidence>
<name>A0AAN6T8M4_9PEZI</name>
<organism evidence="6 7">
    <name type="scientific">Canariomyces notabilis</name>
    <dbReference type="NCBI Taxonomy" id="2074819"/>
    <lineage>
        <taxon>Eukaryota</taxon>
        <taxon>Fungi</taxon>
        <taxon>Dikarya</taxon>
        <taxon>Ascomycota</taxon>
        <taxon>Pezizomycotina</taxon>
        <taxon>Sordariomycetes</taxon>
        <taxon>Sordariomycetidae</taxon>
        <taxon>Sordariales</taxon>
        <taxon>Chaetomiaceae</taxon>
        <taxon>Canariomyces</taxon>
    </lineage>
</organism>
<reference evidence="6" key="2">
    <citation type="submission" date="2023-05" db="EMBL/GenBank/DDBJ databases">
        <authorList>
            <consortium name="Lawrence Berkeley National Laboratory"/>
            <person name="Steindorff A."/>
            <person name="Hensen N."/>
            <person name="Bonometti L."/>
            <person name="Westerberg I."/>
            <person name="Brannstrom I.O."/>
            <person name="Guillou S."/>
            <person name="Cros-Aarteil S."/>
            <person name="Calhoun S."/>
            <person name="Haridas S."/>
            <person name="Kuo A."/>
            <person name="Mondo S."/>
            <person name="Pangilinan J."/>
            <person name="Riley R."/>
            <person name="Labutti K."/>
            <person name="Andreopoulos B."/>
            <person name="Lipzen A."/>
            <person name="Chen C."/>
            <person name="Yanf M."/>
            <person name="Daum C."/>
            <person name="Ng V."/>
            <person name="Clum A."/>
            <person name="Ohm R."/>
            <person name="Martin F."/>
            <person name="Silar P."/>
            <person name="Natvig D."/>
            <person name="Lalanne C."/>
            <person name="Gautier V."/>
            <person name="Ament-Velasquez S.L."/>
            <person name="Kruys A."/>
            <person name="Hutchinson M.I."/>
            <person name="Powell A.J."/>
            <person name="Barry K."/>
            <person name="Miller A.N."/>
            <person name="Grigoriev I.V."/>
            <person name="Debuchy R."/>
            <person name="Gladieux P."/>
            <person name="Thoren M.H."/>
            <person name="Johannesson H."/>
        </authorList>
    </citation>
    <scope>NUCLEOTIDE SEQUENCE</scope>
    <source>
        <strain evidence="6">CBS 508.74</strain>
    </source>
</reference>
<accession>A0AAN6T8M4</accession>
<dbReference type="InterPro" id="IPR045863">
    <property type="entry name" value="CorA_TM1_TM2"/>
</dbReference>
<gene>
    <name evidence="6" type="ORF">N656DRAFT_783171</name>
</gene>
<keyword evidence="4 5" id="KW-0472">Membrane</keyword>
<feature type="transmembrane region" description="Helical" evidence="5">
    <location>
        <begin position="127"/>
        <end position="149"/>
    </location>
</feature>
<feature type="transmembrane region" description="Helical" evidence="5">
    <location>
        <begin position="91"/>
        <end position="115"/>
    </location>
</feature>
<keyword evidence="3 5" id="KW-1133">Transmembrane helix</keyword>
<comment type="caution">
    <text evidence="6">The sequence shown here is derived from an EMBL/GenBank/DDBJ whole genome shotgun (WGS) entry which is preliminary data.</text>
</comment>
<dbReference type="Gene3D" id="1.20.58.340">
    <property type="entry name" value="Magnesium transport protein CorA, transmembrane region"/>
    <property type="match status" value="1"/>
</dbReference>
<evidence type="ECO:0000313" key="6">
    <source>
        <dbReference type="EMBL" id="KAK4109270.1"/>
    </source>
</evidence>
<evidence type="ECO:0000256" key="2">
    <source>
        <dbReference type="ARBA" id="ARBA00022692"/>
    </source>
</evidence>
<evidence type="ECO:0000256" key="5">
    <source>
        <dbReference type="SAM" id="Phobius"/>
    </source>
</evidence>
<reference evidence="6" key="1">
    <citation type="journal article" date="2023" name="Mol. Phylogenet. Evol.">
        <title>Genome-scale phylogeny and comparative genomics of the fungal order Sordariales.</title>
        <authorList>
            <person name="Hensen N."/>
            <person name="Bonometti L."/>
            <person name="Westerberg I."/>
            <person name="Brannstrom I.O."/>
            <person name="Guillou S."/>
            <person name="Cros-Aarteil S."/>
            <person name="Calhoun S."/>
            <person name="Haridas S."/>
            <person name="Kuo A."/>
            <person name="Mondo S."/>
            <person name="Pangilinan J."/>
            <person name="Riley R."/>
            <person name="LaButti K."/>
            <person name="Andreopoulos B."/>
            <person name="Lipzen A."/>
            <person name="Chen C."/>
            <person name="Yan M."/>
            <person name="Daum C."/>
            <person name="Ng V."/>
            <person name="Clum A."/>
            <person name="Steindorff A."/>
            <person name="Ohm R.A."/>
            <person name="Martin F."/>
            <person name="Silar P."/>
            <person name="Natvig D.O."/>
            <person name="Lalanne C."/>
            <person name="Gautier V."/>
            <person name="Ament-Velasquez S.L."/>
            <person name="Kruys A."/>
            <person name="Hutchinson M.I."/>
            <person name="Powell A.J."/>
            <person name="Barry K."/>
            <person name="Miller A.N."/>
            <person name="Grigoriev I.V."/>
            <person name="Debuchy R."/>
            <person name="Gladieux P."/>
            <person name="Hiltunen Thoren M."/>
            <person name="Johannesson H."/>
        </authorList>
    </citation>
    <scope>NUCLEOTIDE SEQUENCE</scope>
    <source>
        <strain evidence="6">CBS 508.74</strain>
    </source>
</reference>
<sequence length="168" mass="19336">MEKGYGDDEKGVKGYNLKWKKSARKTGRRIQKRLGEIMAEYELKIKECSMVLDGMALSAQLSWNQIGYQDTQANLKIASDTRQDSNQMRSIAFLTMFFLPATFIASLFSMTFFNWSAADGEQIVSPYLWIYPVLTVTITAIVIACWYFFIRRRRAQASDTGWVEKEPV</sequence>
<evidence type="ECO:0000256" key="4">
    <source>
        <dbReference type="ARBA" id="ARBA00023136"/>
    </source>
</evidence>